<evidence type="ECO:0000313" key="3">
    <source>
        <dbReference type="Proteomes" id="UP001566132"/>
    </source>
</evidence>
<gene>
    <name evidence="2" type="ORF">ABEB36_001983</name>
</gene>
<organism evidence="2 3">
    <name type="scientific">Hypothenemus hampei</name>
    <name type="common">Coffee berry borer</name>
    <dbReference type="NCBI Taxonomy" id="57062"/>
    <lineage>
        <taxon>Eukaryota</taxon>
        <taxon>Metazoa</taxon>
        <taxon>Ecdysozoa</taxon>
        <taxon>Arthropoda</taxon>
        <taxon>Hexapoda</taxon>
        <taxon>Insecta</taxon>
        <taxon>Pterygota</taxon>
        <taxon>Neoptera</taxon>
        <taxon>Endopterygota</taxon>
        <taxon>Coleoptera</taxon>
        <taxon>Polyphaga</taxon>
        <taxon>Cucujiformia</taxon>
        <taxon>Curculionidae</taxon>
        <taxon>Scolytinae</taxon>
        <taxon>Hypothenemus</taxon>
    </lineage>
</organism>
<evidence type="ECO:0000313" key="2">
    <source>
        <dbReference type="EMBL" id="KAL1518346.1"/>
    </source>
</evidence>
<protein>
    <submittedName>
        <fullName evidence="2">Uncharacterized protein</fullName>
    </submittedName>
</protein>
<dbReference type="EMBL" id="JBDJPC010000001">
    <property type="protein sequence ID" value="KAL1518346.1"/>
    <property type="molecule type" value="Genomic_DNA"/>
</dbReference>
<reference evidence="2 3" key="1">
    <citation type="submission" date="2024-05" db="EMBL/GenBank/DDBJ databases">
        <title>Genetic variation in Jamaican populations of the coffee berry borer (Hypothenemus hampei).</title>
        <authorList>
            <person name="Errbii M."/>
            <person name="Myrie A."/>
        </authorList>
    </citation>
    <scope>NUCLEOTIDE SEQUENCE [LARGE SCALE GENOMIC DNA]</scope>
    <source>
        <strain evidence="2">JA-Hopewell-2020-01-JO</strain>
        <tissue evidence="2">Whole body</tissue>
    </source>
</reference>
<name>A0ABD1FGC8_HYPHA</name>
<evidence type="ECO:0000256" key="1">
    <source>
        <dbReference type="SAM" id="Coils"/>
    </source>
</evidence>
<comment type="caution">
    <text evidence="2">The sequence shown here is derived from an EMBL/GenBank/DDBJ whole genome shotgun (WGS) entry which is preliminary data.</text>
</comment>
<dbReference type="Proteomes" id="UP001566132">
    <property type="component" value="Unassembled WGS sequence"/>
</dbReference>
<keyword evidence="3" id="KW-1185">Reference proteome</keyword>
<accession>A0ABD1FGC8</accession>
<sequence length="174" mass="20607">MSKKQNNPLGVTVENTDLEWKILELDKQKEKLFNNFKAHLLQIVEEISILYGNTSNEQLRRLSNGLNIHKTILLMTPKNVKKIYVEACISNLKKKLEDELINSIKGHLQEESISNKPSELLQKVTDFFFDRYYDLPPVCEEDEEYQNELLAEHEQLQRELEKLEHERDRLLEEI</sequence>
<keyword evidence="1" id="KW-0175">Coiled coil</keyword>
<feature type="coiled-coil region" evidence="1">
    <location>
        <begin position="139"/>
        <end position="173"/>
    </location>
</feature>
<dbReference type="AlphaFoldDB" id="A0ABD1FGC8"/>
<proteinExistence type="predicted"/>